<dbReference type="GeneID" id="19113897"/>
<sequence>MFVQYLAFSIMTRALLPSDAAVQGHGTQSPPAEHVRSSALCWGLYTSFSFTECRLHHLNPSSPLKPVFTT</sequence>
<reference evidence="1 2" key="1">
    <citation type="journal article" date="2012" name="PLoS Pathog.">
        <title>Diverse lifestyles and strategies of plant pathogenesis encoded in the genomes of eighteen Dothideomycetes fungi.</title>
        <authorList>
            <person name="Ohm R.A."/>
            <person name="Feau N."/>
            <person name="Henrissat B."/>
            <person name="Schoch C.L."/>
            <person name="Horwitz B.A."/>
            <person name="Barry K.W."/>
            <person name="Condon B.J."/>
            <person name="Copeland A.C."/>
            <person name="Dhillon B."/>
            <person name="Glaser F."/>
            <person name="Hesse C.N."/>
            <person name="Kosti I."/>
            <person name="LaButti K."/>
            <person name="Lindquist E.A."/>
            <person name="Lucas S."/>
            <person name="Salamov A.A."/>
            <person name="Bradshaw R.E."/>
            <person name="Ciuffetti L."/>
            <person name="Hamelin R.C."/>
            <person name="Kema G.H.J."/>
            <person name="Lawrence C."/>
            <person name="Scott J.A."/>
            <person name="Spatafora J.W."/>
            <person name="Turgeon B.G."/>
            <person name="de Wit P.J.G.M."/>
            <person name="Zhong S."/>
            <person name="Goodwin S.B."/>
            <person name="Grigoriev I.V."/>
        </authorList>
    </citation>
    <scope>NUCLEOTIDE SEQUENCE [LARGE SCALE GENOMIC DNA]</scope>
    <source>
        <strain evidence="1 2">UAMH 10762</strain>
    </source>
</reference>
<dbReference type="EMBL" id="KB445552">
    <property type="protein sequence ID" value="EMC99294.1"/>
    <property type="molecule type" value="Genomic_DNA"/>
</dbReference>
<gene>
    <name evidence="1" type="ORF">BAUCODRAFT_398269</name>
</gene>
<evidence type="ECO:0000313" key="1">
    <source>
        <dbReference type="EMBL" id="EMC99294.1"/>
    </source>
</evidence>
<accession>M2NIS4</accession>
<dbReference type="Proteomes" id="UP000011761">
    <property type="component" value="Unassembled WGS sequence"/>
</dbReference>
<protein>
    <submittedName>
        <fullName evidence="1">Uncharacterized protein</fullName>
    </submittedName>
</protein>
<organism evidence="1 2">
    <name type="scientific">Baudoinia panamericana (strain UAMH 10762)</name>
    <name type="common">Angels' share fungus</name>
    <name type="synonym">Baudoinia compniacensis (strain UAMH 10762)</name>
    <dbReference type="NCBI Taxonomy" id="717646"/>
    <lineage>
        <taxon>Eukaryota</taxon>
        <taxon>Fungi</taxon>
        <taxon>Dikarya</taxon>
        <taxon>Ascomycota</taxon>
        <taxon>Pezizomycotina</taxon>
        <taxon>Dothideomycetes</taxon>
        <taxon>Dothideomycetidae</taxon>
        <taxon>Mycosphaerellales</taxon>
        <taxon>Teratosphaeriaceae</taxon>
        <taxon>Baudoinia</taxon>
    </lineage>
</organism>
<name>M2NIS4_BAUPA</name>
<keyword evidence="2" id="KW-1185">Reference proteome</keyword>
<dbReference type="RefSeq" id="XP_007674216.1">
    <property type="nucleotide sequence ID" value="XM_007676026.1"/>
</dbReference>
<dbReference type="HOGENOM" id="CLU_2757404_0_0_1"/>
<proteinExistence type="predicted"/>
<evidence type="ECO:0000313" key="2">
    <source>
        <dbReference type="Proteomes" id="UP000011761"/>
    </source>
</evidence>
<dbReference type="KEGG" id="bcom:BAUCODRAFT_398269"/>
<dbReference type="AlphaFoldDB" id="M2NIS4"/>